<dbReference type="SUPFAM" id="SSF52096">
    <property type="entry name" value="ClpP/crotonase"/>
    <property type="match status" value="1"/>
</dbReference>
<dbReference type="InterPro" id="IPR005151">
    <property type="entry name" value="Tail-specific_protease"/>
</dbReference>
<feature type="compositionally biased region" description="Pro residues" evidence="1">
    <location>
        <begin position="15"/>
        <end position="43"/>
    </location>
</feature>
<protein>
    <submittedName>
        <fullName evidence="3">Peptidase S41</fullName>
    </submittedName>
</protein>
<dbReference type="GO" id="GO:0008236">
    <property type="term" value="F:serine-type peptidase activity"/>
    <property type="evidence" value="ECO:0007669"/>
    <property type="project" value="InterPro"/>
</dbReference>
<evidence type="ECO:0000313" key="4">
    <source>
        <dbReference type="Proteomes" id="UP000439986"/>
    </source>
</evidence>
<dbReference type="AlphaFoldDB" id="A0A844DE59"/>
<dbReference type="SUPFAM" id="SSF50156">
    <property type="entry name" value="PDZ domain-like"/>
    <property type="match status" value="1"/>
</dbReference>
<feature type="region of interest" description="Disordered" evidence="1">
    <location>
        <begin position="1"/>
        <end position="43"/>
    </location>
</feature>
<dbReference type="PANTHER" id="PTHR32060:SF30">
    <property type="entry name" value="CARBOXY-TERMINAL PROCESSING PROTEASE CTPA"/>
    <property type="match status" value="1"/>
</dbReference>
<dbReference type="InterPro" id="IPR001478">
    <property type="entry name" value="PDZ"/>
</dbReference>
<dbReference type="GO" id="GO:0007165">
    <property type="term" value="P:signal transduction"/>
    <property type="evidence" value="ECO:0007669"/>
    <property type="project" value="TreeGrafter"/>
</dbReference>
<feature type="domain" description="PDZ" evidence="2">
    <location>
        <begin position="141"/>
        <end position="233"/>
    </location>
</feature>
<organism evidence="3 4">
    <name type="scientific">Duganella aquatilis</name>
    <dbReference type="NCBI Taxonomy" id="2666082"/>
    <lineage>
        <taxon>Bacteria</taxon>
        <taxon>Pseudomonadati</taxon>
        <taxon>Pseudomonadota</taxon>
        <taxon>Betaproteobacteria</taxon>
        <taxon>Burkholderiales</taxon>
        <taxon>Oxalobacteraceae</taxon>
        <taxon>Telluria group</taxon>
        <taxon>Duganella</taxon>
    </lineage>
</organism>
<dbReference type="Gene3D" id="2.30.42.10">
    <property type="match status" value="1"/>
</dbReference>
<accession>A0A844DE59</accession>
<keyword evidence="4" id="KW-1185">Reference proteome</keyword>
<comment type="caution">
    <text evidence="3">The sequence shown here is derived from an EMBL/GenBank/DDBJ whole genome shotgun (WGS) entry which is preliminary data.</text>
</comment>
<dbReference type="InterPro" id="IPR041613">
    <property type="entry name" value="Pept_S41_N"/>
</dbReference>
<dbReference type="GO" id="GO:0030288">
    <property type="term" value="C:outer membrane-bounded periplasmic space"/>
    <property type="evidence" value="ECO:0007669"/>
    <property type="project" value="TreeGrafter"/>
</dbReference>
<dbReference type="GO" id="GO:0006508">
    <property type="term" value="P:proteolysis"/>
    <property type="evidence" value="ECO:0007669"/>
    <property type="project" value="InterPro"/>
</dbReference>
<dbReference type="Pfam" id="PF18294">
    <property type="entry name" value="Pept_S41_N"/>
    <property type="match status" value="1"/>
</dbReference>
<dbReference type="Gene3D" id="3.30.750.170">
    <property type="match status" value="1"/>
</dbReference>
<dbReference type="EMBL" id="WKJL01000016">
    <property type="protein sequence ID" value="MRW86450.1"/>
    <property type="molecule type" value="Genomic_DNA"/>
</dbReference>
<dbReference type="InterPro" id="IPR041489">
    <property type="entry name" value="PDZ_6"/>
</dbReference>
<gene>
    <name evidence="3" type="ORF">GJ698_20455</name>
</gene>
<dbReference type="Proteomes" id="UP000439986">
    <property type="component" value="Unassembled WGS sequence"/>
</dbReference>
<dbReference type="Gene3D" id="3.90.226.10">
    <property type="entry name" value="2-enoyl-CoA Hydratase, Chain A, domain 1"/>
    <property type="match status" value="1"/>
</dbReference>
<dbReference type="SMART" id="SM00228">
    <property type="entry name" value="PDZ"/>
    <property type="match status" value="1"/>
</dbReference>
<name>A0A844DE59_9BURK</name>
<dbReference type="GO" id="GO:0004175">
    <property type="term" value="F:endopeptidase activity"/>
    <property type="evidence" value="ECO:0007669"/>
    <property type="project" value="TreeGrafter"/>
</dbReference>
<evidence type="ECO:0000259" key="2">
    <source>
        <dbReference type="PROSITE" id="PS50106"/>
    </source>
</evidence>
<proteinExistence type="predicted"/>
<dbReference type="Pfam" id="PF17820">
    <property type="entry name" value="PDZ_6"/>
    <property type="match status" value="1"/>
</dbReference>
<dbReference type="Pfam" id="PF03572">
    <property type="entry name" value="Peptidase_S41"/>
    <property type="match status" value="1"/>
</dbReference>
<dbReference type="InterPro" id="IPR036034">
    <property type="entry name" value="PDZ_sf"/>
</dbReference>
<dbReference type="CDD" id="cd07561">
    <property type="entry name" value="Peptidase_S41_CPP_like"/>
    <property type="match status" value="1"/>
</dbReference>
<reference evidence="3 4" key="1">
    <citation type="submission" date="2019-11" db="EMBL/GenBank/DDBJ databases">
        <title>Novel species isolated from a subtropical stream in China.</title>
        <authorList>
            <person name="Lu H."/>
        </authorList>
    </citation>
    <scope>NUCLEOTIDE SEQUENCE [LARGE SCALE GENOMIC DNA]</scope>
    <source>
        <strain evidence="3 4">FT26W</strain>
    </source>
</reference>
<evidence type="ECO:0000256" key="1">
    <source>
        <dbReference type="SAM" id="MobiDB-lite"/>
    </source>
</evidence>
<dbReference type="InterPro" id="IPR029045">
    <property type="entry name" value="ClpP/crotonase-like_dom_sf"/>
</dbReference>
<dbReference type="PANTHER" id="PTHR32060">
    <property type="entry name" value="TAIL-SPECIFIC PROTEASE"/>
    <property type="match status" value="1"/>
</dbReference>
<sequence length="503" mass="54052">MLLASCGGDSSAPAITPPPTAPTEPPVTPPVTPPEIPPPVTPPVTPSKPDWFTLYGHCEHPRTGPQPNGMPYFDLQGTLDDELRWMRSYIDDSYLWYNEVPANLNMADYKTPLEYFAVLKTPAITASGRPKDRFHFSYPSEVWYAMSNQGIELSYGLTWSRTATGVLPRIWQVALVEPGSSADAAGLRRGDQLQSVDGVDMQANTTEDLAVINAGLSPKAAGEVHKFVLTRNGASLPVSLTSANLALMPVQGTRVLQTTSGTVGYLQFHDHNAVAESQLADAFTQLKKAGVSDLILDMRYNGGGYVRLAAELGYMIAGPEASRDKIFEHLHYNDKQKPVEPQLFSSTAYGFVPAQLKNGVALPYLGLKRVTILTTAGTCSASESVINGLRGIDVEVTLIGGDTCGKPYAFTPAPNCGTTYFAIETQGTNNKGFGDYADGFQPTCKVADDLTHELGDASEGLLATALSYRANGVCPAAPLRNRTLSGALEVLRPEGKQIAIRVR</sequence>
<dbReference type="PROSITE" id="PS50106">
    <property type="entry name" value="PDZ"/>
    <property type="match status" value="1"/>
</dbReference>
<evidence type="ECO:0000313" key="3">
    <source>
        <dbReference type="EMBL" id="MRW86450.1"/>
    </source>
</evidence>